<dbReference type="SUPFAM" id="SSF55729">
    <property type="entry name" value="Acyl-CoA N-acyltransferases (Nat)"/>
    <property type="match status" value="1"/>
</dbReference>
<dbReference type="InterPro" id="IPR000182">
    <property type="entry name" value="GNAT_dom"/>
</dbReference>
<keyword evidence="6" id="KW-1185">Reference proteome</keyword>
<evidence type="ECO:0000256" key="3">
    <source>
        <dbReference type="ARBA" id="ARBA00023315"/>
    </source>
</evidence>
<evidence type="ECO:0000259" key="4">
    <source>
        <dbReference type="Pfam" id="PF13302"/>
    </source>
</evidence>
<evidence type="ECO:0000256" key="2">
    <source>
        <dbReference type="ARBA" id="ARBA00022679"/>
    </source>
</evidence>
<keyword evidence="2" id="KW-0808">Transferase</keyword>
<dbReference type="InterPro" id="IPR039135">
    <property type="entry name" value="NAT9-like"/>
</dbReference>
<keyword evidence="3" id="KW-0012">Acyltransferase</keyword>
<dbReference type="InterPro" id="IPR016181">
    <property type="entry name" value="Acyl_CoA_acyltransferase"/>
</dbReference>
<comment type="similarity">
    <text evidence="1">Belongs to the acetyltransferase family. GNAT subfamily.</text>
</comment>
<dbReference type="AlphaFoldDB" id="A0A1Z5K2G1"/>
<dbReference type="GO" id="GO:0008080">
    <property type="term" value="F:N-acetyltransferase activity"/>
    <property type="evidence" value="ECO:0007669"/>
    <property type="project" value="InterPro"/>
</dbReference>
<accession>A0A1Z5K2G1</accession>
<name>A0A1Z5K2G1_FISSO</name>
<organism evidence="5 6">
    <name type="scientific">Fistulifera solaris</name>
    <name type="common">Oleaginous diatom</name>
    <dbReference type="NCBI Taxonomy" id="1519565"/>
    <lineage>
        <taxon>Eukaryota</taxon>
        <taxon>Sar</taxon>
        <taxon>Stramenopiles</taxon>
        <taxon>Ochrophyta</taxon>
        <taxon>Bacillariophyta</taxon>
        <taxon>Bacillariophyceae</taxon>
        <taxon>Bacillariophycidae</taxon>
        <taxon>Naviculales</taxon>
        <taxon>Naviculaceae</taxon>
        <taxon>Fistulifera</taxon>
    </lineage>
</organism>
<dbReference type="Pfam" id="PF13302">
    <property type="entry name" value="Acetyltransf_3"/>
    <property type="match status" value="1"/>
</dbReference>
<evidence type="ECO:0000313" key="5">
    <source>
        <dbReference type="EMBL" id="GAX20457.1"/>
    </source>
</evidence>
<sequence length="228" mass="26057">MLLNAETVLLGKRCCLVPFRHEHVLKYHAWMQDPALLEATGSEPLSLKEEYEMQQTWLVDETKCTFIVLDAFHIKGDHDIDFVKRNVPAMVGDVNLFFSDVDDDNSPTSPTRQAEIDIMIAEPAARRKGIGREACCLMMLYAATHIPNLCRFFCKINQDNTFSLALFQTKLGFRQCDYAECFRQVELELPAESPEALIEQLRQLLPYDKLQSFQCPRANELKAPDPLG</sequence>
<proteinExistence type="inferred from homology"/>
<gene>
    <name evidence="5" type="ORF">FisN_22Hu024</name>
</gene>
<feature type="domain" description="N-acetyltransferase" evidence="4">
    <location>
        <begin position="13"/>
        <end position="174"/>
    </location>
</feature>
<protein>
    <recommendedName>
        <fullName evidence="4">N-acetyltransferase domain-containing protein</fullName>
    </recommendedName>
</protein>
<dbReference type="PANTHER" id="PTHR13256">
    <property type="entry name" value="N-ACETYLTRANSFERASE 9"/>
    <property type="match status" value="1"/>
</dbReference>
<dbReference type="EMBL" id="BDSP01000148">
    <property type="protein sequence ID" value="GAX20457.1"/>
    <property type="molecule type" value="Genomic_DNA"/>
</dbReference>
<evidence type="ECO:0000313" key="6">
    <source>
        <dbReference type="Proteomes" id="UP000198406"/>
    </source>
</evidence>
<evidence type="ECO:0000256" key="1">
    <source>
        <dbReference type="ARBA" id="ARBA00009342"/>
    </source>
</evidence>
<dbReference type="OrthoDB" id="5043642at2759"/>
<dbReference type="Proteomes" id="UP000198406">
    <property type="component" value="Unassembled WGS sequence"/>
</dbReference>
<reference evidence="5 6" key="1">
    <citation type="journal article" date="2015" name="Plant Cell">
        <title>Oil accumulation by the oleaginous diatom Fistulifera solaris as revealed by the genome and transcriptome.</title>
        <authorList>
            <person name="Tanaka T."/>
            <person name="Maeda Y."/>
            <person name="Veluchamy A."/>
            <person name="Tanaka M."/>
            <person name="Abida H."/>
            <person name="Marechal E."/>
            <person name="Bowler C."/>
            <person name="Muto M."/>
            <person name="Sunaga Y."/>
            <person name="Tanaka M."/>
            <person name="Yoshino T."/>
            <person name="Taniguchi T."/>
            <person name="Fukuda Y."/>
            <person name="Nemoto M."/>
            <person name="Matsumoto M."/>
            <person name="Wong P.S."/>
            <person name="Aburatani S."/>
            <person name="Fujibuchi W."/>
        </authorList>
    </citation>
    <scope>NUCLEOTIDE SEQUENCE [LARGE SCALE GENOMIC DNA]</scope>
    <source>
        <strain evidence="5 6">JPCC DA0580</strain>
    </source>
</reference>
<dbReference type="PANTHER" id="PTHR13256:SF16">
    <property type="entry name" value="ALPHA_BETA-TUBULIN-N-ACETYLTRANSFERASE 9"/>
    <property type="match status" value="1"/>
</dbReference>
<dbReference type="Gene3D" id="3.40.630.30">
    <property type="match status" value="1"/>
</dbReference>
<dbReference type="InParanoid" id="A0A1Z5K2G1"/>
<comment type="caution">
    <text evidence="5">The sequence shown here is derived from an EMBL/GenBank/DDBJ whole genome shotgun (WGS) entry which is preliminary data.</text>
</comment>